<dbReference type="AlphaFoldDB" id="A0AAW9RCI9"/>
<dbReference type="EMBL" id="JAZHOF010000001">
    <property type="protein sequence ID" value="MEJ8569912.1"/>
    <property type="molecule type" value="Genomic_DNA"/>
</dbReference>
<dbReference type="InterPro" id="IPR005656">
    <property type="entry name" value="MmgE_PrpD"/>
</dbReference>
<dbReference type="Pfam" id="PF19305">
    <property type="entry name" value="MmgE_PrpD_C"/>
    <property type="match status" value="1"/>
</dbReference>
<dbReference type="InterPro" id="IPR042188">
    <property type="entry name" value="MmgE/PrpD_sf_2"/>
</dbReference>
<dbReference type="GO" id="GO:0016829">
    <property type="term" value="F:lyase activity"/>
    <property type="evidence" value="ECO:0007669"/>
    <property type="project" value="InterPro"/>
</dbReference>
<dbReference type="Gene3D" id="3.30.1330.120">
    <property type="entry name" value="2-methylcitrate dehydratase PrpD"/>
    <property type="match status" value="1"/>
</dbReference>
<reference evidence="4 5" key="1">
    <citation type="submission" date="2024-02" db="EMBL/GenBank/DDBJ databases">
        <title>Genome analysis and characterization of Microbaculum marinisediminis sp. nov., isolated from marine sediment.</title>
        <authorList>
            <person name="Du Z.-J."/>
            <person name="Ye Y.-Q."/>
            <person name="Zhang Z.-R."/>
            <person name="Yuan S.-M."/>
            <person name="Zhang X.-Y."/>
        </authorList>
    </citation>
    <scope>NUCLEOTIDE SEQUENCE [LARGE SCALE GENOMIC DNA]</scope>
    <source>
        <strain evidence="4 5">SDUM1044001</strain>
    </source>
</reference>
<dbReference type="PANTHER" id="PTHR16943:SF8">
    <property type="entry name" value="2-METHYLCITRATE DEHYDRATASE"/>
    <property type="match status" value="1"/>
</dbReference>
<dbReference type="InterPro" id="IPR045336">
    <property type="entry name" value="MmgE_PrpD_N"/>
</dbReference>
<evidence type="ECO:0000259" key="3">
    <source>
        <dbReference type="Pfam" id="PF19305"/>
    </source>
</evidence>
<dbReference type="Gene3D" id="1.10.4100.10">
    <property type="entry name" value="2-methylcitrate dehydratase PrpD"/>
    <property type="match status" value="1"/>
</dbReference>
<dbReference type="Pfam" id="PF03972">
    <property type="entry name" value="MmgE_PrpD_N"/>
    <property type="match status" value="1"/>
</dbReference>
<dbReference type="InterPro" id="IPR036148">
    <property type="entry name" value="MmgE/PrpD_sf"/>
</dbReference>
<evidence type="ECO:0000256" key="1">
    <source>
        <dbReference type="ARBA" id="ARBA00006174"/>
    </source>
</evidence>
<feature type="domain" description="MmgE/PrpD N-terminal" evidence="2">
    <location>
        <begin position="10"/>
        <end position="239"/>
    </location>
</feature>
<name>A0AAW9RCI9_9HYPH</name>
<protein>
    <submittedName>
        <fullName evidence="4">MmgE/PrpD family protein</fullName>
    </submittedName>
</protein>
<dbReference type="InterPro" id="IPR045337">
    <property type="entry name" value="MmgE_PrpD_C"/>
</dbReference>
<gene>
    <name evidence="4" type="ORF">V3328_00400</name>
</gene>
<dbReference type="PANTHER" id="PTHR16943">
    <property type="entry name" value="2-METHYLCITRATE DEHYDRATASE-RELATED"/>
    <property type="match status" value="1"/>
</dbReference>
<sequence length="437" mass="45379">MSLNRLLDLAGLPRDELPAAARTRARFSLCDWIACGRAAVDEPLAIALRGFVAAEGGNPVASVFGDGAAPARAAALVNGATSHALDYDDTHFGHVGHPSVGIYPAALAAAEETGATASDVVDAFLVGAEASIRVGLVLGRGHYNRGFHQTATAGAFGATVAAGRIYGLDRDRLRAAIGLCATRASGLKSQFGTMGKPYNAGISASNGVECAALARAGFSSADDGLMGPQGFVATHSDDPDEAGAWGDPPPATFLFEDIKYKLHACCHGTHAMIEGLAAAGRERNLTPERVGEIRLRTNPRWLSVCDIKTPRTGLEVKFSYLWLAGMVLSGIPTASEAAYTDALAGDPSLARLAQRISVEGDAQLSDMQAAGDIALDDGSVVPFAHDLAAPLPDAELEQRLRAKGAGLIGSAADRIWAATEDLDRLGARDLGQMLRNS</sequence>
<evidence type="ECO:0000313" key="5">
    <source>
        <dbReference type="Proteomes" id="UP001378188"/>
    </source>
</evidence>
<proteinExistence type="inferred from homology"/>
<accession>A0AAW9RCI9</accession>
<keyword evidence="5" id="KW-1185">Reference proteome</keyword>
<dbReference type="SUPFAM" id="SSF103378">
    <property type="entry name" value="2-methylcitrate dehydratase PrpD"/>
    <property type="match status" value="1"/>
</dbReference>
<comment type="similarity">
    <text evidence="1">Belongs to the PrpD family.</text>
</comment>
<organism evidence="4 5">
    <name type="scientific">Microbaculum marinum</name>
    <dbReference type="NCBI Taxonomy" id="1764581"/>
    <lineage>
        <taxon>Bacteria</taxon>
        <taxon>Pseudomonadati</taxon>
        <taxon>Pseudomonadota</taxon>
        <taxon>Alphaproteobacteria</taxon>
        <taxon>Hyphomicrobiales</taxon>
        <taxon>Tepidamorphaceae</taxon>
        <taxon>Microbaculum</taxon>
    </lineage>
</organism>
<dbReference type="RefSeq" id="WP_340327655.1">
    <property type="nucleotide sequence ID" value="NZ_JAZHOF010000001.1"/>
</dbReference>
<dbReference type="Proteomes" id="UP001378188">
    <property type="component" value="Unassembled WGS sequence"/>
</dbReference>
<evidence type="ECO:0000313" key="4">
    <source>
        <dbReference type="EMBL" id="MEJ8569912.1"/>
    </source>
</evidence>
<evidence type="ECO:0000259" key="2">
    <source>
        <dbReference type="Pfam" id="PF03972"/>
    </source>
</evidence>
<dbReference type="InterPro" id="IPR042183">
    <property type="entry name" value="MmgE/PrpD_sf_1"/>
</dbReference>
<feature type="domain" description="MmgE/PrpD C-terminal" evidence="3">
    <location>
        <begin position="263"/>
        <end position="422"/>
    </location>
</feature>
<comment type="caution">
    <text evidence="4">The sequence shown here is derived from an EMBL/GenBank/DDBJ whole genome shotgun (WGS) entry which is preliminary data.</text>
</comment>